<dbReference type="InterPro" id="IPR001647">
    <property type="entry name" value="HTH_TetR"/>
</dbReference>
<dbReference type="PATRIC" id="fig|1423788.3.peg.103"/>
<proteinExistence type="predicted"/>
<feature type="DNA-binding region" description="H-T-H motif" evidence="2">
    <location>
        <begin position="29"/>
        <end position="48"/>
    </location>
</feature>
<dbReference type="InterPro" id="IPR039532">
    <property type="entry name" value="TetR_C_Firmicutes"/>
</dbReference>
<evidence type="ECO:0000313" key="6">
    <source>
        <dbReference type="Proteomes" id="UP000051515"/>
    </source>
</evidence>
<reference evidence="5 6" key="1">
    <citation type="journal article" date="2015" name="Genome Announc.">
        <title>Expanding the biotechnology potential of lactobacilli through comparative genomics of 213 strains and associated genera.</title>
        <authorList>
            <person name="Sun Z."/>
            <person name="Harris H.M."/>
            <person name="McCann A."/>
            <person name="Guo C."/>
            <person name="Argimon S."/>
            <person name="Zhang W."/>
            <person name="Yang X."/>
            <person name="Jeffery I.B."/>
            <person name="Cooney J.C."/>
            <person name="Kagawa T.F."/>
            <person name="Liu W."/>
            <person name="Song Y."/>
            <person name="Salvetti E."/>
            <person name="Wrobel A."/>
            <person name="Rasinkangas P."/>
            <person name="Parkhill J."/>
            <person name="Rea M.C."/>
            <person name="O'Sullivan O."/>
            <person name="Ritari J."/>
            <person name="Douillard F.P."/>
            <person name="Paul Ross R."/>
            <person name="Yang R."/>
            <person name="Briner A.E."/>
            <person name="Felis G.E."/>
            <person name="de Vos W.M."/>
            <person name="Barrangou R."/>
            <person name="Klaenhammer T.R."/>
            <person name="Caufield P.W."/>
            <person name="Cui Y."/>
            <person name="Zhang H."/>
            <person name="O'Toole P.W."/>
        </authorList>
    </citation>
    <scope>NUCLEOTIDE SEQUENCE [LARGE SCALE GENOMIC DNA]</scope>
    <source>
        <strain evidence="5 6">DSM 19674</strain>
    </source>
</reference>
<dbReference type="Pfam" id="PF14278">
    <property type="entry name" value="TetR_C_8"/>
    <property type="match status" value="1"/>
</dbReference>
<accession>A0A0R1KE02</accession>
<gene>
    <name evidence="5" type="ORF">FC78_GL000097</name>
</gene>
<feature type="domain" description="HTH tetR-type" evidence="4">
    <location>
        <begin position="6"/>
        <end position="66"/>
    </location>
</feature>
<dbReference type="Pfam" id="PF00440">
    <property type="entry name" value="TetR_N"/>
    <property type="match status" value="1"/>
</dbReference>
<keyword evidence="3" id="KW-0812">Transmembrane</keyword>
<feature type="transmembrane region" description="Helical" evidence="3">
    <location>
        <begin position="138"/>
        <end position="155"/>
    </location>
</feature>
<keyword evidence="1 2" id="KW-0238">DNA-binding</keyword>
<dbReference type="PANTHER" id="PTHR43479:SF7">
    <property type="entry name" value="TETR-FAMILY TRANSCRIPTIONAL REGULATOR"/>
    <property type="match status" value="1"/>
</dbReference>
<evidence type="ECO:0000313" key="5">
    <source>
        <dbReference type="EMBL" id="KRK81798.1"/>
    </source>
</evidence>
<keyword evidence="3" id="KW-1133">Transmembrane helix</keyword>
<dbReference type="AlphaFoldDB" id="A0A0R1KE02"/>
<dbReference type="Proteomes" id="UP000051515">
    <property type="component" value="Unassembled WGS sequence"/>
</dbReference>
<keyword evidence="3" id="KW-0472">Membrane</keyword>
<sequence length="187" mass="21953">MYFMQISTEDVLIDSLNNLLESKSVDKITVKDIVSECGLTRQTFYNHFSDIYALVEYSACQNAKKYLDKASDYDNWQEGFCNIMIKIKENKTIAQNVYHSIYRDLMEKYIYDVLYGYIIQIVEKQAEGMSVSQNHKDFIAHFYSLAFIAIIFEWIRDDMKDDPEEIVEQIGVLIHGDFKKALNKYAK</sequence>
<evidence type="ECO:0000256" key="3">
    <source>
        <dbReference type="SAM" id="Phobius"/>
    </source>
</evidence>
<dbReference type="GO" id="GO:0003677">
    <property type="term" value="F:DNA binding"/>
    <property type="evidence" value="ECO:0007669"/>
    <property type="project" value="UniProtKB-UniRule"/>
</dbReference>
<evidence type="ECO:0000259" key="4">
    <source>
        <dbReference type="PROSITE" id="PS50977"/>
    </source>
</evidence>
<evidence type="ECO:0000256" key="1">
    <source>
        <dbReference type="ARBA" id="ARBA00023125"/>
    </source>
</evidence>
<name>A0A0R1KE02_9LACO</name>
<dbReference type="Gene3D" id="1.10.357.10">
    <property type="entry name" value="Tetracycline Repressor, domain 2"/>
    <property type="match status" value="1"/>
</dbReference>
<dbReference type="InterPro" id="IPR050624">
    <property type="entry name" value="HTH-type_Tx_Regulator"/>
</dbReference>
<evidence type="ECO:0000256" key="2">
    <source>
        <dbReference type="PROSITE-ProRule" id="PRU00335"/>
    </source>
</evidence>
<organism evidence="5 6">
    <name type="scientific">Companilactobacillus bobalius DSM 19674</name>
    <dbReference type="NCBI Taxonomy" id="1423788"/>
    <lineage>
        <taxon>Bacteria</taxon>
        <taxon>Bacillati</taxon>
        <taxon>Bacillota</taxon>
        <taxon>Bacilli</taxon>
        <taxon>Lactobacillales</taxon>
        <taxon>Lactobacillaceae</taxon>
        <taxon>Companilactobacillus</taxon>
        <taxon>Companilactobacillus bobalius</taxon>
    </lineage>
</organism>
<dbReference type="PANTHER" id="PTHR43479">
    <property type="entry name" value="ACREF/ENVCD OPERON REPRESSOR-RELATED"/>
    <property type="match status" value="1"/>
</dbReference>
<protein>
    <submittedName>
        <fullName evidence="5">TetR family transcriptional regulator</fullName>
    </submittedName>
</protein>
<dbReference type="EMBL" id="AZDY01000041">
    <property type="protein sequence ID" value="KRK81798.1"/>
    <property type="molecule type" value="Genomic_DNA"/>
</dbReference>
<dbReference type="PROSITE" id="PS50977">
    <property type="entry name" value="HTH_TETR_2"/>
    <property type="match status" value="1"/>
</dbReference>
<dbReference type="SUPFAM" id="SSF46689">
    <property type="entry name" value="Homeodomain-like"/>
    <property type="match status" value="1"/>
</dbReference>
<dbReference type="STRING" id="1423788.FC78_GL000097"/>
<dbReference type="InterPro" id="IPR009057">
    <property type="entry name" value="Homeodomain-like_sf"/>
</dbReference>
<comment type="caution">
    <text evidence="5">The sequence shown here is derived from an EMBL/GenBank/DDBJ whole genome shotgun (WGS) entry which is preliminary data.</text>
</comment>
<keyword evidence="6" id="KW-1185">Reference proteome</keyword>